<evidence type="ECO:0000313" key="4">
    <source>
        <dbReference type="Proteomes" id="UP001152797"/>
    </source>
</evidence>
<protein>
    <submittedName>
        <fullName evidence="2">Uncharacterized protein</fullName>
    </submittedName>
</protein>
<evidence type="ECO:0000313" key="2">
    <source>
        <dbReference type="EMBL" id="CAI3984024.1"/>
    </source>
</evidence>
<dbReference type="EMBL" id="CAMXCT010000855">
    <property type="protein sequence ID" value="CAI3984024.1"/>
    <property type="molecule type" value="Genomic_DNA"/>
</dbReference>
<dbReference type="Proteomes" id="UP001152797">
    <property type="component" value="Unassembled WGS sequence"/>
</dbReference>
<dbReference type="EMBL" id="CAMXCT020000855">
    <property type="protein sequence ID" value="CAL1137399.1"/>
    <property type="molecule type" value="Genomic_DNA"/>
</dbReference>
<dbReference type="EMBL" id="CAMXCT030000855">
    <property type="protein sequence ID" value="CAL4771336.1"/>
    <property type="molecule type" value="Genomic_DNA"/>
</dbReference>
<gene>
    <name evidence="2" type="ORF">C1SCF055_LOCUS11581</name>
</gene>
<evidence type="ECO:0000256" key="1">
    <source>
        <dbReference type="SAM" id="MobiDB-lite"/>
    </source>
</evidence>
<organism evidence="2">
    <name type="scientific">Cladocopium goreaui</name>
    <dbReference type="NCBI Taxonomy" id="2562237"/>
    <lineage>
        <taxon>Eukaryota</taxon>
        <taxon>Sar</taxon>
        <taxon>Alveolata</taxon>
        <taxon>Dinophyceae</taxon>
        <taxon>Suessiales</taxon>
        <taxon>Symbiodiniaceae</taxon>
        <taxon>Cladocopium</taxon>
    </lineage>
</organism>
<sequence>TPVPQPQPQQTTQTEHQPPIDYKSLVLLGQKSTATTYVDRAALANEEEATIRILKPEETDKTARQLLLGLDGKTTTVFSFTMEEYVAMIAEQEGTLTYIPGDVRAGKRWLQTIGVPTIQDAANQLCWHVSKGHTTPSSSTVMVAIQLDLNNWCSHHTMKHVNSFQRGYSLQMRQVLEGFQYNLTAEELSTMVVVNYDNYNVLQLASRFVWSSGYVWASAMPVNVLTALEVKDDENNSHIMTALIQGLYNGGTTCLKIMPKHIRDKALEFLLDRNLATTPANMSDNEIQQVGNKESRKRRADDMEVEQK</sequence>
<feature type="compositionally biased region" description="Polar residues" evidence="1">
    <location>
        <begin position="281"/>
        <end position="292"/>
    </location>
</feature>
<proteinExistence type="predicted"/>
<dbReference type="AlphaFoldDB" id="A0A9P1C2Q1"/>
<accession>A0A9P1C2Q1</accession>
<evidence type="ECO:0000313" key="3">
    <source>
        <dbReference type="EMBL" id="CAL4771336.1"/>
    </source>
</evidence>
<feature type="region of interest" description="Disordered" evidence="1">
    <location>
        <begin position="281"/>
        <end position="308"/>
    </location>
</feature>
<feature type="compositionally biased region" description="Basic and acidic residues" evidence="1">
    <location>
        <begin position="299"/>
        <end position="308"/>
    </location>
</feature>
<comment type="caution">
    <text evidence="2">The sequence shown here is derived from an EMBL/GenBank/DDBJ whole genome shotgun (WGS) entry which is preliminary data.</text>
</comment>
<name>A0A9P1C2Q1_9DINO</name>
<reference evidence="3 4" key="2">
    <citation type="submission" date="2024-05" db="EMBL/GenBank/DDBJ databases">
        <authorList>
            <person name="Chen Y."/>
            <person name="Shah S."/>
            <person name="Dougan E. K."/>
            <person name="Thang M."/>
            <person name="Chan C."/>
        </authorList>
    </citation>
    <scope>NUCLEOTIDE SEQUENCE [LARGE SCALE GENOMIC DNA]</scope>
</reference>
<feature type="non-terminal residue" evidence="2">
    <location>
        <position position="308"/>
    </location>
</feature>
<reference evidence="2" key="1">
    <citation type="submission" date="2022-10" db="EMBL/GenBank/DDBJ databases">
        <authorList>
            <person name="Chen Y."/>
            <person name="Dougan E. K."/>
            <person name="Chan C."/>
            <person name="Rhodes N."/>
            <person name="Thang M."/>
        </authorList>
    </citation>
    <scope>NUCLEOTIDE SEQUENCE</scope>
</reference>
<feature type="non-terminal residue" evidence="2">
    <location>
        <position position="1"/>
    </location>
</feature>
<keyword evidence="4" id="KW-1185">Reference proteome</keyword>